<dbReference type="InterPro" id="IPR002110">
    <property type="entry name" value="Ankyrin_rpt"/>
</dbReference>
<dbReference type="SMART" id="SM00248">
    <property type="entry name" value="ANK"/>
    <property type="match status" value="2"/>
</dbReference>
<evidence type="ECO:0000256" key="1">
    <source>
        <dbReference type="ARBA" id="ARBA00022737"/>
    </source>
</evidence>
<keyword evidence="5" id="KW-1185">Reference proteome</keyword>
<evidence type="ECO:0000313" key="4">
    <source>
        <dbReference type="EMBL" id="VDN43021.1"/>
    </source>
</evidence>
<dbReference type="AlphaFoldDB" id="A0A3P7PJK2"/>
<evidence type="ECO:0000256" key="2">
    <source>
        <dbReference type="ARBA" id="ARBA00023043"/>
    </source>
</evidence>
<dbReference type="Proteomes" id="UP000281553">
    <property type="component" value="Unassembled WGS sequence"/>
</dbReference>
<reference evidence="4 5" key="1">
    <citation type="submission" date="2018-11" db="EMBL/GenBank/DDBJ databases">
        <authorList>
            <consortium name="Pathogen Informatics"/>
        </authorList>
    </citation>
    <scope>NUCLEOTIDE SEQUENCE [LARGE SCALE GENOMIC DNA]</scope>
</reference>
<dbReference type="GO" id="GO:0085020">
    <property type="term" value="P:protein K6-linked ubiquitination"/>
    <property type="evidence" value="ECO:0007669"/>
    <property type="project" value="TreeGrafter"/>
</dbReference>
<dbReference type="SUPFAM" id="SSF48403">
    <property type="entry name" value="Ankyrin repeat"/>
    <property type="match status" value="1"/>
</dbReference>
<evidence type="ECO:0000256" key="3">
    <source>
        <dbReference type="PROSITE-ProRule" id="PRU00023"/>
    </source>
</evidence>
<keyword evidence="2 3" id="KW-0040">ANK repeat</keyword>
<feature type="repeat" description="ANK" evidence="3">
    <location>
        <begin position="74"/>
        <end position="106"/>
    </location>
</feature>
<protein>
    <submittedName>
        <fullName evidence="4">Uncharacterized protein</fullName>
    </submittedName>
</protein>
<dbReference type="PRINTS" id="PR01415">
    <property type="entry name" value="ANKYRIN"/>
</dbReference>
<keyword evidence="1" id="KW-0677">Repeat</keyword>
<dbReference type="GO" id="GO:0070531">
    <property type="term" value="C:BRCA1-A complex"/>
    <property type="evidence" value="ECO:0007669"/>
    <property type="project" value="TreeGrafter"/>
</dbReference>
<dbReference type="PANTHER" id="PTHR24171">
    <property type="entry name" value="ANKYRIN REPEAT DOMAIN-CONTAINING PROTEIN 39-RELATED"/>
    <property type="match status" value="1"/>
</dbReference>
<dbReference type="GO" id="GO:0004842">
    <property type="term" value="F:ubiquitin-protein transferase activity"/>
    <property type="evidence" value="ECO:0007669"/>
    <property type="project" value="TreeGrafter"/>
</dbReference>
<dbReference type="GO" id="GO:0031436">
    <property type="term" value="C:BRCA1-BARD1 complex"/>
    <property type="evidence" value="ECO:0007669"/>
    <property type="project" value="TreeGrafter"/>
</dbReference>
<dbReference type="PROSITE" id="PS50297">
    <property type="entry name" value="ANK_REP_REGION"/>
    <property type="match status" value="2"/>
</dbReference>
<accession>A0A3P7PJK2</accession>
<feature type="repeat" description="ANK" evidence="3">
    <location>
        <begin position="41"/>
        <end position="73"/>
    </location>
</feature>
<dbReference type="Pfam" id="PF12796">
    <property type="entry name" value="Ank_2"/>
    <property type="match status" value="1"/>
</dbReference>
<dbReference type="InterPro" id="IPR036770">
    <property type="entry name" value="Ankyrin_rpt-contain_sf"/>
</dbReference>
<sequence>MDSRKSPKAQGDKQLFPVSDNASSTFIRNTAKCPQAIAISDGNTALHLAAQVGFVEGVEELLLHGADTEAIDLTGCTPLIQACQKRQEAVIQLLIKSGSDVNHFSRVSTRISNSFRLFNLEER</sequence>
<name>A0A3P7PJK2_DIBLA</name>
<dbReference type="PROSITE" id="PS50088">
    <property type="entry name" value="ANK_REPEAT"/>
    <property type="match status" value="2"/>
</dbReference>
<organism evidence="4 5">
    <name type="scientific">Dibothriocephalus latus</name>
    <name type="common">Fish tapeworm</name>
    <name type="synonym">Diphyllobothrium latum</name>
    <dbReference type="NCBI Taxonomy" id="60516"/>
    <lineage>
        <taxon>Eukaryota</taxon>
        <taxon>Metazoa</taxon>
        <taxon>Spiralia</taxon>
        <taxon>Lophotrochozoa</taxon>
        <taxon>Platyhelminthes</taxon>
        <taxon>Cestoda</taxon>
        <taxon>Eucestoda</taxon>
        <taxon>Diphyllobothriidea</taxon>
        <taxon>Diphyllobothriidae</taxon>
        <taxon>Dibothriocephalus</taxon>
    </lineage>
</organism>
<evidence type="ECO:0000313" key="5">
    <source>
        <dbReference type="Proteomes" id="UP000281553"/>
    </source>
</evidence>
<proteinExistence type="predicted"/>
<dbReference type="EMBL" id="UYRU01106443">
    <property type="protein sequence ID" value="VDN43021.1"/>
    <property type="molecule type" value="Genomic_DNA"/>
</dbReference>
<dbReference type="OrthoDB" id="5946465at2759"/>
<dbReference type="PANTHER" id="PTHR24171:SF8">
    <property type="entry name" value="BRCA1-ASSOCIATED RING DOMAIN PROTEIN 1"/>
    <property type="match status" value="1"/>
</dbReference>
<dbReference type="Gene3D" id="1.25.40.20">
    <property type="entry name" value="Ankyrin repeat-containing domain"/>
    <property type="match status" value="1"/>
</dbReference>
<gene>
    <name evidence="4" type="ORF">DILT_LOCUS18968</name>
</gene>